<comment type="caution">
    <text evidence="1">Lacks conserved residue(s) required for the propagation of feature annotation.</text>
</comment>
<dbReference type="Proteomes" id="UP000580839">
    <property type="component" value="Unassembled WGS sequence"/>
</dbReference>
<evidence type="ECO:0000256" key="1">
    <source>
        <dbReference type="PROSITE-ProRule" id="PRU00169"/>
    </source>
</evidence>
<accession>A0A849SNL7</accession>
<dbReference type="AlphaFoldDB" id="A0A849SNL7"/>
<dbReference type="SUPFAM" id="SSF52172">
    <property type="entry name" value="CheY-like"/>
    <property type="match status" value="1"/>
</dbReference>
<dbReference type="Gene3D" id="3.40.50.2300">
    <property type="match status" value="1"/>
</dbReference>
<dbReference type="GO" id="GO:0000160">
    <property type="term" value="P:phosphorelay signal transduction system"/>
    <property type="evidence" value="ECO:0007669"/>
    <property type="project" value="InterPro"/>
</dbReference>
<organism evidence="3 4">
    <name type="scientific">Eiseniibacteriota bacterium</name>
    <dbReference type="NCBI Taxonomy" id="2212470"/>
    <lineage>
        <taxon>Bacteria</taxon>
        <taxon>Candidatus Eiseniibacteriota</taxon>
    </lineage>
</organism>
<dbReference type="InterPro" id="IPR011006">
    <property type="entry name" value="CheY-like_superfamily"/>
</dbReference>
<protein>
    <recommendedName>
        <fullName evidence="2">Response regulatory domain-containing protein</fullName>
    </recommendedName>
</protein>
<name>A0A849SNL7_UNCEI</name>
<dbReference type="InterPro" id="IPR001789">
    <property type="entry name" value="Sig_transdc_resp-reg_receiver"/>
</dbReference>
<comment type="caution">
    <text evidence="3">The sequence shown here is derived from an EMBL/GenBank/DDBJ whole genome shotgun (WGS) entry which is preliminary data.</text>
</comment>
<feature type="domain" description="Response regulatory" evidence="2">
    <location>
        <begin position="3"/>
        <end position="115"/>
    </location>
</feature>
<dbReference type="PROSITE" id="PS50110">
    <property type="entry name" value="RESPONSE_REGULATORY"/>
    <property type="match status" value="1"/>
</dbReference>
<evidence type="ECO:0000259" key="2">
    <source>
        <dbReference type="PROSITE" id="PS50110"/>
    </source>
</evidence>
<dbReference type="EMBL" id="JABFRW010000025">
    <property type="protein sequence ID" value="NOT33010.1"/>
    <property type="molecule type" value="Genomic_DNA"/>
</dbReference>
<sequence>MSRILIFDPNEHDTNRLSLLTDKAQEVVRCRDRHALLKALSAQRPDVLVYVVQSLLDDLVLLSSLRAVAPTLPIIMIGGPTDLESRRSIQELRPTYYGVLPLEPSELRDAVRGALQRGSGRR</sequence>
<evidence type="ECO:0000313" key="3">
    <source>
        <dbReference type="EMBL" id="NOT33010.1"/>
    </source>
</evidence>
<reference evidence="3 4" key="1">
    <citation type="submission" date="2020-04" db="EMBL/GenBank/DDBJ databases">
        <title>Metagenomic profiling of ammonia- and methane-oxidizing microorganisms in a Dutch drinking water treatment plant.</title>
        <authorList>
            <person name="Poghosyan L."/>
            <person name="Leucker S."/>
        </authorList>
    </citation>
    <scope>NUCLEOTIDE SEQUENCE [LARGE SCALE GENOMIC DNA]</scope>
    <source>
        <strain evidence="3">S-RSF-IL-03</strain>
    </source>
</reference>
<proteinExistence type="predicted"/>
<evidence type="ECO:0000313" key="4">
    <source>
        <dbReference type="Proteomes" id="UP000580839"/>
    </source>
</evidence>
<gene>
    <name evidence="3" type="ORF">HOP12_02450</name>
</gene>